<dbReference type="Proteomes" id="UP001153709">
    <property type="component" value="Chromosome 9"/>
</dbReference>
<dbReference type="Gene3D" id="4.10.60.10">
    <property type="entry name" value="Zinc finger, CCHC-type"/>
    <property type="match status" value="1"/>
</dbReference>
<organism evidence="4 5">
    <name type="scientific">Diabrotica balteata</name>
    <name type="common">Banded cucumber beetle</name>
    <dbReference type="NCBI Taxonomy" id="107213"/>
    <lineage>
        <taxon>Eukaryota</taxon>
        <taxon>Metazoa</taxon>
        <taxon>Ecdysozoa</taxon>
        <taxon>Arthropoda</taxon>
        <taxon>Hexapoda</taxon>
        <taxon>Insecta</taxon>
        <taxon>Pterygota</taxon>
        <taxon>Neoptera</taxon>
        <taxon>Endopterygota</taxon>
        <taxon>Coleoptera</taxon>
        <taxon>Polyphaga</taxon>
        <taxon>Cucujiformia</taxon>
        <taxon>Chrysomeloidea</taxon>
        <taxon>Chrysomelidae</taxon>
        <taxon>Galerucinae</taxon>
        <taxon>Diabroticina</taxon>
        <taxon>Diabroticites</taxon>
        <taxon>Diabrotica</taxon>
    </lineage>
</organism>
<keyword evidence="1" id="KW-0479">Metal-binding</keyword>
<dbReference type="SUPFAM" id="SSF57756">
    <property type="entry name" value="Retrovirus zinc finger-like domains"/>
    <property type="match status" value="1"/>
</dbReference>
<proteinExistence type="predicted"/>
<keyword evidence="1" id="KW-0863">Zinc-finger</keyword>
<protein>
    <recommendedName>
        <fullName evidence="3">CCHC-type domain-containing protein</fullName>
    </recommendedName>
</protein>
<evidence type="ECO:0000256" key="1">
    <source>
        <dbReference type="PROSITE-ProRule" id="PRU00047"/>
    </source>
</evidence>
<dbReference type="OrthoDB" id="6782564at2759"/>
<dbReference type="PROSITE" id="PS50158">
    <property type="entry name" value="ZF_CCHC"/>
    <property type="match status" value="1"/>
</dbReference>
<dbReference type="InterPro" id="IPR001878">
    <property type="entry name" value="Znf_CCHC"/>
</dbReference>
<dbReference type="GO" id="GO:0008270">
    <property type="term" value="F:zinc ion binding"/>
    <property type="evidence" value="ECO:0007669"/>
    <property type="project" value="UniProtKB-KW"/>
</dbReference>
<reference evidence="4" key="1">
    <citation type="submission" date="2022-01" db="EMBL/GenBank/DDBJ databases">
        <authorList>
            <person name="King R."/>
        </authorList>
    </citation>
    <scope>NUCLEOTIDE SEQUENCE</scope>
</reference>
<feature type="region of interest" description="Disordered" evidence="2">
    <location>
        <begin position="47"/>
        <end position="79"/>
    </location>
</feature>
<dbReference type="SMART" id="SM00343">
    <property type="entry name" value="ZnF_C2HC"/>
    <property type="match status" value="3"/>
</dbReference>
<feature type="domain" description="CCHC-type" evidence="3">
    <location>
        <begin position="524"/>
        <end position="537"/>
    </location>
</feature>
<accession>A0A9N9TFS3</accession>
<dbReference type="GO" id="GO:0003676">
    <property type="term" value="F:nucleic acid binding"/>
    <property type="evidence" value="ECO:0007669"/>
    <property type="project" value="InterPro"/>
</dbReference>
<evidence type="ECO:0000256" key="2">
    <source>
        <dbReference type="SAM" id="MobiDB-lite"/>
    </source>
</evidence>
<keyword evidence="1" id="KW-0862">Zinc</keyword>
<dbReference type="EMBL" id="OU898284">
    <property type="protein sequence ID" value="CAG9840660.1"/>
    <property type="molecule type" value="Genomic_DNA"/>
</dbReference>
<evidence type="ECO:0000313" key="4">
    <source>
        <dbReference type="EMBL" id="CAG9840660.1"/>
    </source>
</evidence>
<evidence type="ECO:0000313" key="5">
    <source>
        <dbReference type="Proteomes" id="UP001153709"/>
    </source>
</evidence>
<keyword evidence="5" id="KW-1185">Reference proteome</keyword>
<evidence type="ECO:0000259" key="3">
    <source>
        <dbReference type="PROSITE" id="PS50158"/>
    </source>
</evidence>
<sequence>MFTQLFKSCFSTMKMKVTNESSGIRRESNLLSRKRALLCGQSVEEPIPKRRGVSPPVSGVSERLERSVPPPVLSSGRMMRAPSEESVIFVGEEKIKPIERRQSEAQRLILKIQKNKVPPQTVEAAMVHTTVEAAMVHAPADASTSFNVQEDEKTVKAEEDLERIFLSEGEPSLNSVLTDIIDVEEERQNDPQLEEDYQRGVVKALSRHIERLEGGLQNILKQEELLKRVTSNVLGYIEKAAQIVHERKIHQINNIKHHKNLLENAAKTTAQVEVKEGFFECSESNAGSQLHRSINNIEACSKDKPDDKPEIEIKAEIKKELAQDEQQYNIESQLTKSFDLGDLKNEPDEDISGKKYTEVLKEMNQKIDIGKIGIKVDRLKKTEGGDILVKLKGKGAAEKLKQEMDTRMSGMNMAIRKKEIHFTITGLDPGVTEERLHSAIKSYTGIPKDEVDIKSLRTSRYGEQLATIAVPPTKAVQLRKYSSIIIGWVSCPIMEKHTPVRCYKCLLYGHNTYECKGESRVACCYNCFKSGHTAVQCSGTAYCLTCKEEGHRMDRMACPAYRAWVYGRGGERVPLKKNV</sequence>
<name>A0A9N9TFS3_DIABA</name>
<gene>
    <name evidence="4" type="ORF">DIABBA_LOCUS13285</name>
</gene>
<dbReference type="AlphaFoldDB" id="A0A9N9TFS3"/>
<dbReference type="InterPro" id="IPR036875">
    <property type="entry name" value="Znf_CCHC_sf"/>
</dbReference>